<dbReference type="InterPro" id="IPR008775">
    <property type="entry name" value="Phytyl_CoA_dOase-like"/>
</dbReference>
<name>A0ABP9G346_9SPHI</name>
<dbReference type="Pfam" id="PF05721">
    <property type="entry name" value="PhyH"/>
    <property type="match status" value="1"/>
</dbReference>
<accession>A0ABP9G346</accession>
<sequence>MNFITNPTMSLTVDECKRFEKQGWIGPFSLIDDNFINATLDEFHLRKSEFYWPNVKDEYAYDKSGKLLWFKSLHCHLSRVSEIVTHPKLIKMLTVLHGKRIMAWGATITTRHPGQAHRWHGDIEHYKWTGLSVFLGLRNASSMACMKVIPGSQNWGVTPQELGELSEPELLAKAQQFDPEASIVQIPCDEGDYFIFSGRLWHASENTSQKTRTALIAQYSGTDEIVLIPPSYRTPICWDDMLRPECIIIDEI</sequence>
<dbReference type="SUPFAM" id="SSF51197">
    <property type="entry name" value="Clavaminate synthase-like"/>
    <property type="match status" value="1"/>
</dbReference>
<organism evidence="1 2">
    <name type="scientific">Mucilaginibacter defluvii</name>
    <dbReference type="NCBI Taxonomy" id="1196019"/>
    <lineage>
        <taxon>Bacteria</taxon>
        <taxon>Pseudomonadati</taxon>
        <taxon>Bacteroidota</taxon>
        <taxon>Sphingobacteriia</taxon>
        <taxon>Sphingobacteriales</taxon>
        <taxon>Sphingobacteriaceae</taxon>
        <taxon>Mucilaginibacter</taxon>
    </lineage>
</organism>
<proteinExistence type="predicted"/>
<evidence type="ECO:0000313" key="2">
    <source>
        <dbReference type="Proteomes" id="UP001501436"/>
    </source>
</evidence>
<gene>
    <name evidence="1" type="ORF">GCM10023313_33760</name>
</gene>
<dbReference type="Proteomes" id="UP001501436">
    <property type="component" value="Unassembled WGS sequence"/>
</dbReference>
<dbReference type="Gene3D" id="2.60.120.620">
    <property type="entry name" value="q2cbj1_9rhob like domain"/>
    <property type="match status" value="1"/>
</dbReference>
<dbReference type="EMBL" id="BAABJI010000004">
    <property type="protein sequence ID" value="GAA4926542.1"/>
    <property type="molecule type" value="Genomic_DNA"/>
</dbReference>
<evidence type="ECO:0008006" key="3">
    <source>
        <dbReference type="Google" id="ProtNLM"/>
    </source>
</evidence>
<keyword evidence="2" id="KW-1185">Reference proteome</keyword>
<dbReference type="RefSeq" id="WP_345333077.1">
    <property type="nucleotide sequence ID" value="NZ_BAABJI010000004.1"/>
</dbReference>
<comment type="caution">
    <text evidence="1">The sequence shown here is derived from an EMBL/GenBank/DDBJ whole genome shotgun (WGS) entry which is preliminary data.</text>
</comment>
<evidence type="ECO:0000313" key="1">
    <source>
        <dbReference type="EMBL" id="GAA4926542.1"/>
    </source>
</evidence>
<reference evidence="2" key="1">
    <citation type="journal article" date="2019" name="Int. J. Syst. Evol. Microbiol.">
        <title>The Global Catalogue of Microorganisms (GCM) 10K type strain sequencing project: providing services to taxonomists for standard genome sequencing and annotation.</title>
        <authorList>
            <consortium name="The Broad Institute Genomics Platform"/>
            <consortium name="The Broad Institute Genome Sequencing Center for Infectious Disease"/>
            <person name="Wu L."/>
            <person name="Ma J."/>
        </authorList>
    </citation>
    <scope>NUCLEOTIDE SEQUENCE [LARGE SCALE GENOMIC DNA]</scope>
    <source>
        <strain evidence="2">JCM 18283</strain>
    </source>
</reference>
<protein>
    <recommendedName>
        <fullName evidence="3">Ectoine hydroxylase-related dioxygenase (Phytanoyl-CoA dioxygenase family)</fullName>
    </recommendedName>
</protein>